<feature type="region of interest" description="Disordered" evidence="1">
    <location>
        <begin position="202"/>
        <end position="230"/>
    </location>
</feature>
<dbReference type="InParanoid" id="A0A5C3NPG2"/>
<feature type="compositionally biased region" description="Polar residues" evidence="1">
    <location>
        <begin position="208"/>
        <end position="227"/>
    </location>
</feature>
<sequence>MSSSDDVDSSSNVFGLFASALGTVMVIPMIWSVIQSQLPPAKFKKLEQTLVDTETLLRCIIEEGLQLREMPHFEGNLIKFRSSAERIREETYRATTFGQQLGAWFHGLSSRIGYLCDQIQDVRTGICESSAEARARLGSSGGDLEVILPVRRGLLVWLGHGLRCIFAFVYRRNAATDIEDSAVAPGNLTSPPAPACERVLPPDGACSEASSMPSQRIETPQRNTSPTPAAGIVPAKKRVRRVLRAIGRLEQEMSVHRVRNAALRKIVPAAKRQRSTLSIAQSHTRRPRKSRDLLVPGTVTQVVVLSQACDSEDESDVDSWEDELVVSSKTHAIV</sequence>
<keyword evidence="2" id="KW-0812">Transmembrane</keyword>
<accession>A0A5C3NPG2</accession>
<evidence type="ECO:0000256" key="1">
    <source>
        <dbReference type="SAM" id="MobiDB-lite"/>
    </source>
</evidence>
<reference evidence="3 4" key="1">
    <citation type="journal article" date="2019" name="Nat. Ecol. Evol.">
        <title>Megaphylogeny resolves global patterns of mushroom evolution.</title>
        <authorList>
            <person name="Varga T."/>
            <person name="Krizsan K."/>
            <person name="Foldi C."/>
            <person name="Dima B."/>
            <person name="Sanchez-Garcia M."/>
            <person name="Sanchez-Ramirez S."/>
            <person name="Szollosi G.J."/>
            <person name="Szarkandi J.G."/>
            <person name="Papp V."/>
            <person name="Albert L."/>
            <person name="Andreopoulos W."/>
            <person name="Angelini C."/>
            <person name="Antonin V."/>
            <person name="Barry K.W."/>
            <person name="Bougher N.L."/>
            <person name="Buchanan P."/>
            <person name="Buyck B."/>
            <person name="Bense V."/>
            <person name="Catcheside P."/>
            <person name="Chovatia M."/>
            <person name="Cooper J."/>
            <person name="Damon W."/>
            <person name="Desjardin D."/>
            <person name="Finy P."/>
            <person name="Geml J."/>
            <person name="Haridas S."/>
            <person name="Hughes K."/>
            <person name="Justo A."/>
            <person name="Karasinski D."/>
            <person name="Kautmanova I."/>
            <person name="Kiss B."/>
            <person name="Kocsube S."/>
            <person name="Kotiranta H."/>
            <person name="LaButti K.M."/>
            <person name="Lechner B.E."/>
            <person name="Liimatainen K."/>
            <person name="Lipzen A."/>
            <person name="Lukacs Z."/>
            <person name="Mihaltcheva S."/>
            <person name="Morgado L.N."/>
            <person name="Niskanen T."/>
            <person name="Noordeloos M.E."/>
            <person name="Ohm R.A."/>
            <person name="Ortiz-Santana B."/>
            <person name="Ovrebo C."/>
            <person name="Racz N."/>
            <person name="Riley R."/>
            <person name="Savchenko A."/>
            <person name="Shiryaev A."/>
            <person name="Soop K."/>
            <person name="Spirin V."/>
            <person name="Szebenyi C."/>
            <person name="Tomsovsky M."/>
            <person name="Tulloss R.E."/>
            <person name="Uehling J."/>
            <person name="Grigoriev I.V."/>
            <person name="Vagvolgyi C."/>
            <person name="Papp T."/>
            <person name="Martin F.M."/>
            <person name="Miettinen O."/>
            <person name="Hibbett D.S."/>
            <person name="Nagy L.G."/>
        </authorList>
    </citation>
    <scope>NUCLEOTIDE SEQUENCE [LARGE SCALE GENOMIC DNA]</scope>
    <source>
        <strain evidence="3 4">HHB13444</strain>
    </source>
</reference>
<evidence type="ECO:0000313" key="4">
    <source>
        <dbReference type="Proteomes" id="UP000308197"/>
    </source>
</evidence>
<evidence type="ECO:0000313" key="3">
    <source>
        <dbReference type="EMBL" id="TFK79426.1"/>
    </source>
</evidence>
<feature type="transmembrane region" description="Helical" evidence="2">
    <location>
        <begin position="12"/>
        <end position="34"/>
    </location>
</feature>
<organism evidence="3 4">
    <name type="scientific">Polyporus arcularius HHB13444</name>
    <dbReference type="NCBI Taxonomy" id="1314778"/>
    <lineage>
        <taxon>Eukaryota</taxon>
        <taxon>Fungi</taxon>
        <taxon>Dikarya</taxon>
        <taxon>Basidiomycota</taxon>
        <taxon>Agaricomycotina</taxon>
        <taxon>Agaricomycetes</taxon>
        <taxon>Polyporales</taxon>
        <taxon>Polyporaceae</taxon>
        <taxon>Polyporus</taxon>
    </lineage>
</organism>
<protein>
    <submittedName>
        <fullName evidence="3">Uncharacterized protein</fullName>
    </submittedName>
</protein>
<evidence type="ECO:0000256" key="2">
    <source>
        <dbReference type="SAM" id="Phobius"/>
    </source>
</evidence>
<feature type="region of interest" description="Disordered" evidence="1">
    <location>
        <begin position="273"/>
        <end position="292"/>
    </location>
</feature>
<keyword evidence="2" id="KW-1133">Transmembrane helix</keyword>
<name>A0A5C3NPG2_9APHY</name>
<proteinExistence type="predicted"/>
<dbReference type="EMBL" id="ML212040">
    <property type="protein sequence ID" value="TFK79426.1"/>
    <property type="molecule type" value="Genomic_DNA"/>
</dbReference>
<gene>
    <name evidence="3" type="ORF">K466DRAFT_606160</name>
</gene>
<dbReference type="Proteomes" id="UP000308197">
    <property type="component" value="Unassembled WGS sequence"/>
</dbReference>
<dbReference type="AlphaFoldDB" id="A0A5C3NPG2"/>
<keyword evidence="4" id="KW-1185">Reference proteome</keyword>
<keyword evidence="2" id="KW-0472">Membrane</keyword>